<evidence type="ECO:0000313" key="3">
    <source>
        <dbReference type="Proteomes" id="UP001362999"/>
    </source>
</evidence>
<keyword evidence="3" id="KW-1185">Reference proteome</keyword>
<gene>
    <name evidence="2" type="ORF">R3P38DRAFT_1476526</name>
</gene>
<reference evidence="2 3" key="1">
    <citation type="journal article" date="2024" name="J Genomics">
        <title>Draft genome sequencing and assembly of Favolaschia claudopus CIRM-BRFM 2984 isolated from oak limbs.</title>
        <authorList>
            <person name="Navarro D."/>
            <person name="Drula E."/>
            <person name="Chaduli D."/>
            <person name="Cazenave R."/>
            <person name="Ahrendt S."/>
            <person name="Wang J."/>
            <person name="Lipzen A."/>
            <person name="Daum C."/>
            <person name="Barry K."/>
            <person name="Grigoriev I.V."/>
            <person name="Favel A."/>
            <person name="Rosso M.N."/>
            <person name="Martin F."/>
        </authorList>
    </citation>
    <scope>NUCLEOTIDE SEQUENCE [LARGE SCALE GENOMIC DNA]</scope>
    <source>
        <strain evidence="2 3">CIRM-BRFM 2984</strain>
    </source>
</reference>
<comment type="caution">
    <text evidence="2">The sequence shown here is derived from an EMBL/GenBank/DDBJ whole genome shotgun (WGS) entry which is preliminary data.</text>
</comment>
<protein>
    <submittedName>
        <fullName evidence="2">FHA domain-containing protein</fullName>
    </submittedName>
</protein>
<evidence type="ECO:0000256" key="1">
    <source>
        <dbReference type="SAM" id="MobiDB-lite"/>
    </source>
</evidence>
<organism evidence="2 3">
    <name type="scientific">Favolaschia claudopus</name>
    <dbReference type="NCBI Taxonomy" id="2862362"/>
    <lineage>
        <taxon>Eukaryota</taxon>
        <taxon>Fungi</taxon>
        <taxon>Dikarya</taxon>
        <taxon>Basidiomycota</taxon>
        <taxon>Agaricomycotina</taxon>
        <taxon>Agaricomycetes</taxon>
        <taxon>Agaricomycetidae</taxon>
        <taxon>Agaricales</taxon>
        <taxon>Marasmiineae</taxon>
        <taxon>Mycenaceae</taxon>
        <taxon>Favolaschia</taxon>
    </lineage>
</organism>
<proteinExistence type="predicted"/>
<dbReference type="AlphaFoldDB" id="A0AAW0DND1"/>
<feature type="region of interest" description="Disordered" evidence="1">
    <location>
        <begin position="95"/>
        <end position="115"/>
    </location>
</feature>
<name>A0AAW0DND1_9AGAR</name>
<feature type="compositionally biased region" description="Polar residues" evidence="1">
    <location>
        <begin position="98"/>
        <end position="110"/>
    </location>
</feature>
<sequence>MTFRRRLQHVRLTLEASRALITYVGAPGGIWIESKQGPLIKDVPHPLKEGDIVVFRTTDEPGFGKAEDTLRGNVEFIYGGGKTVRPRASIHALPPMAASQSQVIGSTGTSPRPRARSIGNEVEAAHTDLKHELRIPWSEGSTRGYGLDAVTGVYTAATVFENDYNFVEKWNRKTNTKVSHLQWQTVIETQDDFDIGIGATVNVLSHAVGANANITQMLSKTMSASTILVQSKHEVRLTLDSFPPDIPVRKEAQQQDEVAFAARYGHYYVAGYDKVYSCCMTVTCRNTKGNVNEAHAQEAIAVVEKYLKGGIKFSDLHREESTWSLDSVVVDTEGYSDHLRLSNQILDVKAAPQKLSELLNDNTQDGFPRVVILRHYSTLPSLHHLTRRIAIPALSFDRARVMRELFVYLQDYCRPHPALKYFEDELKAITDVIERFTRMQESLVRLGHLPGTAIDALKHDLIASKKQASMIIERHDYLRSIKDMDTKIFPALPEQADHLYFHQWHCGMTKGAKGQSATPTMAGGPVTTSSLKPALDKSFDQRHRVYQLQWKTSETSGRAILHRPPQNITFSTRVESRPPPPRMSSSRLRFWRRQGTALMQPVVESEAAGSTAMEQRPQLPATPNGISFSPSPSTGFDHCINHAPVYIIGWTLACYWPKQTVPRVQSVDHESSILADRLALSVDKSYRTQWHCAVFFVKQSDYNFPDLLAEESPTSLIKRPNWFKRRFTKDQ</sequence>
<dbReference type="Proteomes" id="UP001362999">
    <property type="component" value="Unassembled WGS sequence"/>
</dbReference>
<evidence type="ECO:0000313" key="2">
    <source>
        <dbReference type="EMBL" id="KAK7054033.1"/>
    </source>
</evidence>
<dbReference type="EMBL" id="JAWWNJ010000006">
    <property type="protein sequence ID" value="KAK7054033.1"/>
    <property type="molecule type" value="Genomic_DNA"/>
</dbReference>
<accession>A0AAW0DND1</accession>